<keyword evidence="7" id="KW-1133">Transmembrane helix</keyword>
<dbReference type="GO" id="GO:0005886">
    <property type="term" value="C:plasma membrane"/>
    <property type="evidence" value="ECO:0007669"/>
    <property type="project" value="TreeGrafter"/>
</dbReference>
<reference evidence="9" key="1">
    <citation type="journal article" date="2019" name="Gigascience">
        <title>De novo genome assembly of the endangered Acer yangbiense, a plant species with extremely small populations endemic to Yunnan Province, China.</title>
        <authorList>
            <person name="Yang J."/>
            <person name="Wariss H.M."/>
            <person name="Tao L."/>
            <person name="Zhang R."/>
            <person name="Yun Q."/>
            <person name="Hollingsworth P."/>
            <person name="Dao Z."/>
            <person name="Luo G."/>
            <person name="Guo H."/>
            <person name="Ma Y."/>
            <person name="Sun W."/>
        </authorList>
    </citation>
    <scope>NUCLEOTIDE SEQUENCE [LARGE SCALE GENOMIC DNA]</scope>
    <source>
        <strain evidence="9">cv. br00</strain>
    </source>
</reference>
<dbReference type="Proteomes" id="UP000326939">
    <property type="component" value="Chromosome 11"/>
</dbReference>
<name>A0A5N5KW93_9ROSI</name>
<dbReference type="GO" id="GO:0004674">
    <property type="term" value="F:protein serine/threonine kinase activity"/>
    <property type="evidence" value="ECO:0007669"/>
    <property type="project" value="UniProtKB-KW"/>
</dbReference>
<keyword evidence="1" id="KW-0723">Serine/threonine-protein kinase</keyword>
<keyword evidence="5" id="KW-0067">ATP-binding</keyword>
<evidence type="ECO:0000313" key="8">
    <source>
        <dbReference type="EMBL" id="KAB5534745.1"/>
    </source>
</evidence>
<keyword evidence="7" id="KW-0472">Membrane</keyword>
<gene>
    <name evidence="8" type="ORF">DKX38_017831</name>
</gene>
<keyword evidence="7" id="KW-0812">Transmembrane</keyword>
<accession>A0A5N5KW93</accession>
<evidence type="ECO:0000256" key="4">
    <source>
        <dbReference type="ARBA" id="ARBA00022777"/>
    </source>
</evidence>
<dbReference type="AlphaFoldDB" id="A0A5N5KW93"/>
<evidence type="ECO:0000256" key="5">
    <source>
        <dbReference type="ARBA" id="ARBA00022840"/>
    </source>
</evidence>
<organism evidence="8 9">
    <name type="scientific">Salix brachista</name>
    <dbReference type="NCBI Taxonomy" id="2182728"/>
    <lineage>
        <taxon>Eukaryota</taxon>
        <taxon>Viridiplantae</taxon>
        <taxon>Streptophyta</taxon>
        <taxon>Embryophyta</taxon>
        <taxon>Tracheophyta</taxon>
        <taxon>Spermatophyta</taxon>
        <taxon>Magnoliopsida</taxon>
        <taxon>eudicotyledons</taxon>
        <taxon>Gunneridae</taxon>
        <taxon>Pentapetalae</taxon>
        <taxon>rosids</taxon>
        <taxon>fabids</taxon>
        <taxon>Malpighiales</taxon>
        <taxon>Salicaceae</taxon>
        <taxon>Saliceae</taxon>
        <taxon>Salix</taxon>
    </lineage>
</organism>
<evidence type="ECO:0008006" key="10">
    <source>
        <dbReference type="Google" id="ProtNLM"/>
    </source>
</evidence>
<evidence type="ECO:0000256" key="3">
    <source>
        <dbReference type="ARBA" id="ARBA00022741"/>
    </source>
</evidence>
<keyword evidence="9" id="KW-1185">Reference proteome</keyword>
<feature type="transmembrane region" description="Helical" evidence="7">
    <location>
        <begin position="36"/>
        <end position="58"/>
    </location>
</feature>
<evidence type="ECO:0000313" key="9">
    <source>
        <dbReference type="Proteomes" id="UP000326939"/>
    </source>
</evidence>
<dbReference type="GO" id="GO:0005524">
    <property type="term" value="F:ATP binding"/>
    <property type="evidence" value="ECO:0007669"/>
    <property type="project" value="UniProtKB-KW"/>
</dbReference>
<dbReference type="Gene3D" id="1.10.510.10">
    <property type="entry name" value="Transferase(Phosphotransferase) domain 1"/>
    <property type="match status" value="1"/>
</dbReference>
<proteinExistence type="predicted"/>
<evidence type="ECO:0000256" key="2">
    <source>
        <dbReference type="ARBA" id="ARBA00022679"/>
    </source>
</evidence>
<keyword evidence="3" id="KW-0547">Nucleotide-binding</keyword>
<evidence type="ECO:0000256" key="7">
    <source>
        <dbReference type="SAM" id="Phobius"/>
    </source>
</evidence>
<feature type="region of interest" description="Disordered" evidence="6">
    <location>
        <begin position="1"/>
        <end position="20"/>
    </location>
</feature>
<protein>
    <recommendedName>
        <fullName evidence="10">S-locus receptor kinase C-terminal domain-containing protein</fullName>
    </recommendedName>
</protein>
<dbReference type="PANTHER" id="PTHR27002">
    <property type="entry name" value="RECEPTOR-LIKE SERINE/THREONINE-PROTEIN KINASE SD1-8"/>
    <property type="match status" value="1"/>
</dbReference>
<keyword evidence="2" id="KW-0808">Transferase</keyword>
<dbReference type="PANTHER" id="PTHR27002:SF1092">
    <property type="entry name" value="RECEPTOR-LIKE SERINE_THREONINE-PROTEIN KINASE"/>
    <property type="match status" value="1"/>
</dbReference>
<dbReference type="EMBL" id="VDCV01000011">
    <property type="protein sequence ID" value="KAB5534745.1"/>
    <property type="molecule type" value="Genomic_DNA"/>
</dbReference>
<keyword evidence="4" id="KW-0418">Kinase</keyword>
<feature type="transmembrane region" description="Helical" evidence="7">
    <location>
        <begin position="129"/>
        <end position="151"/>
    </location>
</feature>
<evidence type="ECO:0000256" key="6">
    <source>
        <dbReference type="SAM" id="MobiDB-lite"/>
    </source>
</evidence>
<sequence>MTSRFKSRRLEGPTTMKTNNGYGAKIKTKANENKRIILGIVLSTGILFLGLALVFYAWKRHQKKNSRPLELIAESTTEICNLTEVLRVIQLGLLCVQERPEDRPSISYVVLMLGNEDELPQPKQPENGIPMLLFSSALLLIITISIAADTINTTQSIGHRETMVAASGSIKLRSFSPGSSKNRCLDLLYTNISIMTVVWVAKREIPSAILQV</sequence>
<comment type="caution">
    <text evidence="8">The sequence shown here is derived from an EMBL/GenBank/DDBJ whole genome shotgun (WGS) entry which is preliminary data.</text>
</comment>
<evidence type="ECO:0000256" key="1">
    <source>
        <dbReference type="ARBA" id="ARBA00022527"/>
    </source>
</evidence>